<reference evidence="2" key="1">
    <citation type="journal article" date="2015" name="Nature">
        <title>Complex archaea that bridge the gap between prokaryotes and eukaryotes.</title>
        <authorList>
            <person name="Spang A."/>
            <person name="Saw J.H."/>
            <person name="Jorgensen S.L."/>
            <person name="Zaremba-Niedzwiedzka K."/>
            <person name="Martijn J."/>
            <person name="Lind A.E."/>
            <person name="van Eijk R."/>
            <person name="Schleper C."/>
            <person name="Guy L."/>
            <person name="Ettema T.J."/>
        </authorList>
    </citation>
    <scope>NUCLEOTIDE SEQUENCE</scope>
</reference>
<sequence>MKEFLLCVIMMGAIGDMRAMDIDIIDEKLNAQQINLALDDLLTFSESESIESYNDVFEYFSENYTRDDDFVAAETRNPTSGKGLAYVVEAVMAHSRNIETPKRSRDVLSRFVNRTPKLRDSADCAITKAVQSVNWKNYNLDVYDNGLPKGPIKLLVNISGPFVHLMFKSQSKNALADDDDLIKEIKFCLEAIGRRLRVYINRQQSHRNSEKRASLIEKYIPQFVKSVYNIASKGESIYKAKLNKKELENLMQQVIGKRPPPIEKPPEKKEITEIVIKKEEVKEIDVKKEKIKDISVKKEEIKKGEIEKLEFNLEDVNNWTVRKLHEYCKQNNIEIPVQIKKTEIINKIHESLRKEKIEEKLEPRKEILIEEEHLQKGEVKRVTFSKKTLLRWTVRQLRDYCNENNIMVQSKATKAAIIQKIMDSYKKPIKVKTSVGILSESIKVAPGTIAAKKVQLQISRGKISSKPTIPKPYPKSKVAAPPKPKQITLPIITTEKILNALTSEWQPITTLIFRLKIKDMMDARFLQIKLKDLERKEQILVDIFKGKKHWKLK</sequence>
<organism evidence="2">
    <name type="scientific">marine sediment metagenome</name>
    <dbReference type="NCBI Taxonomy" id="412755"/>
    <lineage>
        <taxon>unclassified sequences</taxon>
        <taxon>metagenomes</taxon>
        <taxon>ecological metagenomes</taxon>
    </lineage>
</organism>
<dbReference type="AlphaFoldDB" id="A0A0F9I2U9"/>
<dbReference type="InterPro" id="IPR015320">
    <property type="entry name" value="TopoVI_B_transducer"/>
</dbReference>
<feature type="domain" description="DNA topoisomerase VI subunit B transducer" evidence="1">
    <location>
        <begin position="68"/>
        <end position="212"/>
    </location>
</feature>
<dbReference type="InterPro" id="IPR014721">
    <property type="entry name" value="Ribsml_uS5_D2-typ_fold_subgr"/>
</dbReference>
<dbReference type="Gene3D" id="3.30.230.10">
    <property type="match status" value="1"/>
</dbReference>
<evidence type="ECO:0000259" key="1">
    <source>
        <dbReference type="Pfam" id="PF09239"/>
    </source>
</evidence>
<name>A0A0F9I2U9_9ZZZZ</name>
<dbReference type="GO" id="GO:0003918">
    <property type="term" value="F:DNA topoisomerase type II (double strand cut, ATP-hydrolyzing) activity"/>
    <property type="evidence" value="ECO:0007669"/>
    <property type="project" value="InterPro"/>
</dbReference>
<dbReference type="EMBL" id="LAZR01013458">
    <property type="protein sequence ID" value="KKM21877.1"/>
    <property type="molecule type" value="Genomic_DNA"/>
</dbReference>
<accession>A0A0F9I2U9</accession>
<protein>
    <recommendedName>
        <fullName evidence="1">DNA topoisomerase VI subunit B transducer domain-containing protein</fullName>
    </recommendedName>
</protein>
<dbReference type="InterPro" id="IPR020568">
    <property type="entry name" value="Ribosomal_Su5_D2-typ_SF"/>
</dbReference>
<dbReference type="SUPFAM" id="SSF54211">
    <property type="entry name" value="Ribosomal protein S5 domain 2-like"/>
    <property type="match status" value="1"/>
</dbReference>
<dbReference type="Pfam" id="PF09239">
    <property type="entry name" value="Topo-VIb_trans"/>
    <property type="match status" value="1"/>
</dbReference>
<dbReference type="GO" id="GO:0003677">
    <property type="term" value="F:DNA binding"/>
    <property type="evidence" value="ECO:0007669"/>
    <property type="project" value="InterPro"/>
</dbReference>
<gene>
    <name evidence="2" type="ORF">LCGC14_1630990</name>
</gene>
<proteinExistence type="predicted"/>
<dbReference type="GO" id="GO:0006265">
    <property type="term" value="P:DNA topological change"/>
    <property type="evidence" value="ECO:0007669"/>
    <property type="project" value="InterPro"/>
</dbReference>
<evidence type="ECO:0000313" key="2">
    <source>
        <dbReference type="EMBL" id="KKM21877.1"/>
    </source>
</evidence>
<comment type="caution">
    <text evidence="2">The sequence shown here is derived from an EMBL/GenBank/DDBJ whole genome shotgun (WGS) entry which is preliminary data.</text>
</comment>